<dbReference type="KEGG" id="sus:Acid_7149"/>
<dbReference type="InParanoid" id="Q01QL0"/>
<evidence type="ECO:0000313" key="2">
    <source>
        <dbReference type="EMBL" id="ABJ88060.1"/>
    </source>
</evidence>
<dbReference type="Pfam" id="PF18480">
    <property type="entry name" value="DUF5615"/>
    <property type="match status" value="1"/>
</dbReference>
<name>Q01QL0_SOLUE</name>
<sequence>MRLLADENFPKPTVDLLRASGHDVLWARTDSRGWRDALLLELAESEGRIMLTLDKDFWQISVQRRIPLQRSGVVLFRHHPATPENLEKLVRTFAAAGKEWTGHISIVTAGAIQMLSSRKL</sequence>
<dbReference type="InterPro" id="IPR041049">
    <property type="entry name" value="DUF5615"/>
</dbReference>
<reference evidence="2" key="1">
    <citation type="submission" date="2006-10" db="EMBL/GenBank/DDBJ databases">
        <title>Complete sequence of Solibacter usitatus Ellin6076.</title>
        <authorList>
            <consortium name="US DOE Joint Genome Institute"/>
            <person name="Copeland A."/>
            <person name="Lucas S."/>
            <person name="Lapidus A."/>
            <person name="Barry K."/>
            <person name="Detter J.C."/>
            <person name="Glavina del Rio T."/>
            <person name="Hammon N."/>
            <person name="Israni S."/>
            <person name="Dalin E."/>
            <person name="Tice H."/>
            <person name="Pitluck S."/>
            <person name="Thompson L.S."/>
            <person name="Brettin T."/>
            <person name="Bruce D."/>
            <person name="Han C."/>
            <person name="Tapia R."/>
            <person name="Gilna P."/>
            <person name="Schmutz J."/>
            <person name="Larimer F."/>
            <person name="Land M."/>
            <person name="Hauser L."/>
            <person name="Kyrpides N."/>
            <person name="Mikhailova N."/>
            <person name="Janssen P.H."/>
            <person name="Kuske C.R."/>
            <person name="Richardson P."/>
        </authorList>
    </citation>
    <scope>NUCLEOTIDE SEQUENCE</scope>
    <source>
        <strain evidence="2">Ellin6076</strain>
    </source>
</reference>
<accession>Q01QL0</accession>
<dbReference type="eggNOG" id="COG4634">
    <property type="taxonomic scope" value="Bacteria"/>
</dbReference>
<gene>
    <name evidence="2" type="ordered locus">Acid_7149</name>
</gene>
<organism evidence="2">
    <name type="scientific">Solibacter usitatus (strain Ellin6076)</name>
    <dbReference type="NCBI Taxonomy" id="234267"/>
    <lineage>
        <taxon>Bacteria</taxon>
        <taxon>Pseudomonadati</taxon>
        <taxon>Acidobacteriota</taxon>
        <taxon>Terriglobia</taxon>
        <taxon>Bryobacterales</taxon>
        <taxon>Solibacteraceae</taxon>
        <taxon>Candidatus Solibacter</taxon>
    </lineage>
</organism>
<protein>
    <recommendedName>
        <fullName evidence="1">DUF5615 domain-containing protein</fullName>
    </recommendedName>
</protein>
<dbReference type="AlphaFoldDB" id="Q01QL0"/>
<dbReference type="HOGENOM" id="CLU_150003_0_1_0"/>
<dbReference type="EMBL" id="CP000473">
    <property type="protein sequence ID" value="ABJ88060.1"/>
    <property type="molecule type" value="Genomic_DNA"/>
</dbReference>
<dbReference type="OrthoDB" id="9806751at2"/>
<evidence type="ECO:0000259" key="1">
    <source>
        <dbReference type="Pfam" id="PF18480"/>
    </source>
</evidence>
<proteinExistence type="predicted"/>
<feature type="domain" description="DUF5615" evidence="1">
    <location>
        <begin position="1"/>
        <end position="108"/>
    </location>
</feature>
<dbReference type="STRING" id="234267.Acid_7149"/>